<dbReference type="PANTHER" id="PTHR30093">
    <property type="entry name" value="GENERAL SECRETION PATHWAY PROTEIN G"/>
    <property type="match status" value="1"/>
</dbReference>
<dbReference type="Gene3D" id="3.30.700.10">
    <property type="entry name" value="Glycoprotein, Type 4 Pilin"/>
    <property type="match status" value="1"/>
</dbReference>
<dbReference type="InterPro" id="IPR045584">
    <property type="entry name" value="Pilin-like"/>
</dbReference>
<reference evidence="3 4" key="1">
    <citation type="submission" date="2020-08" db="EMBL/GenBank/DDBJ databases">
        <title>Genomic Encyclopedia of Type Strains, Phase IV (KMG-IV): sequencing the most valuable type-strain genomes for metagenomic binning, comparative biology and taxonomic classification.</title>
        <authorList>
            <person name="Goeker M."/>
        </authorList>
    </citation>
    <scope>NUCLEOTIDE SEQUENCE [LARGE SCALE GENOMIC DNA]</scope>
    <source>
        <strain evidence="3 4">DSM 23562</strain>
    </source>
</reference>
<dbReference type="NCBIfam" id="TIGR04294">
    <property type="entry name" value="pre_pil_HX9DG"/>
    <property type="match status" value="1"/>
</dbReference>
<dbReference type="EMBL" id="JACHGW010000004">
    <property type="protein sequence ID" value="MBB6052499.1"/>
    <property type="molecule type" value="Genomic_DNA"/>
</dbReference>
<gene>
    <name evidence="3" type="ORF">HNQ39_004320</name>
</gene>
<dbReference type="InterPro" id="IPR012902">
    <property type="entry name" value="N_methyl_site"/>
</dbReference>
<evidence type="ECO:0000256" key="1">
    <source>
        <dbReference type="SAM" id="Phobius"/>
    </source>
</evidence>
<name>A0A7W9SV37_ARMRO</name>
<evidence type="ECO:0000313" key="3">
    <source>
        <dbReference type="EMBL" id="MBB6052499.1"/>
    </source>
</evidence>
<proteinExistence type="predicted"/>
<keyword evidence="1" id="KW-0812">Transmembrane</keyword>
<organism evidence="3 4">
    <name type="scientific">Armatimonas rosea</name>
    <dbReference type="NCBI Taxonomy" id="685828"/>
    <lineage>
        <taxon>Bacteria</taxon>
        <taxon>Bacillati</taxon>
        <taxon>Armatimonadota</taxon>
        <taxon>Armatimonadia</taxon>
        <taxon>Armatimonadales</taxon>
        <taxon>Armatimonadaceae</taxon>
        <taxon>Armatimonas</taxon>
    </lineage>
</organism>
<dbReference type="Pfam" id="PF07963">
    <property type="entry name" value="N_methyl"/>
    <property type="match status" value="1"/>
</dbReference>
<sequence length="303" mass="31111">MNLAVRRPRGFTLIELLVVIAIIAILAAILFPVFAQAREKARATSCLSNQKQIGLAFMQYIQDYDEAMPLAVGSTTVGAATVATNWAVDLIGGTNVSTAIVPAGTTAAGLLSPYMKNNQIVVCPSASVRASTTSAAISYLYNDLAVAQSQATFTAVAQTIVMSESSSASGAMVGAASPLRLGVGHAVVRAISYTSGTAPAAIPTTLNVVPATQPVTSVVMDQVSLTDVTRHSGGGNFLYADGHAKWAKVTTGPTGIPATIYFPPANVVRTSAINNGGATIVEGTNEPQPGGNMLGYSGTFFLN</sequence>
<evidence type="ECO:0000313" key="4">
    <source>
        <dbReference type="Proteomes" id="UP000520814"/>
    </source>
</evidence>
<protein>
    <submittedName>
        <fullName evidence="3">Prepilin-type N-terminal cleavage/methylation domain-containing protein/prepilin-type processing-associated H-X9-DG protein</fullName>
    </submittedName>
</protein>
<keyword evidence="4" id="KW-1185">Reference proteome</keyword>
<dbReference type="NCBIfam" id="TIGR02532">
    <property type="entry name" value="IV_pilin_GFxxxE"/>
    <property type="match status" value="1"/>
</dbReference>
<comment type="caution">
    <text evidence="3">The sequence shown here is derived from an EMBL/GenBank/DDBJ whole genome shotgun (WGS) entry which is preliminary data.</text>
</comment>
<dbReference type="InterPro" id="IPR027558">
    <property type="entry name" value="Pre_pil_HX9DG_C"/>
</dbReference>
<feature type="transmembrane region" description="Helical" evidence="1">
    <location>
        <begin position="12"/>
        <end position="35"/>
    </location>
</feature>
<evidence type="ECO:0000259" key="2">
    <source>
        <dbReference type="Pfam" id="PF07596"/>
    </source>
</evidence>
<dbReference type="Pfam" id="PF07596">
    <property type="entry name" value="SBP_bac_10"/>
    <property type="match status" value="1"/>
</dbReference>
<dbReference type="InterPro" id="IPR011453">
    <property type="entry name" value="DUF1559"/>
</dbReference>
<dbReference type="PROSITE" id="PS00409">
    <property type="entry name" value="PROKAR_NTER_METHYL"/>
    <property type="match status" value="1"/>
</dbReference>
<keyword evidence="1" id="KW-1133">Transmembrane helix</keyword>
<dbReference type="AlphaFoldDB" id="A0A7W9SV37"/>
<dbReference type="Proteomes" id="UP000520814">
    <property type="component" value="Unassembled WGS sequence"/>
</dbReference>
<dbReference type="RefSeq" id="WP_184201639.1">
    <property type="nucleotide sequence ID" value="NZ_JACHGW010000004.1"/>
</dbReference>
<feature type="domain" description="DUF1559" evidence="2">
    <location>
        <begin position="36"/>
        <end position="89"/>
    </location>
</feature>
<accession>A0A7W9SV37</accession>
<keyword evidence="1" id="KW-0472">Membrane</keyword>
<dbReference type="SUPFAM" id="SSF54523">
    <property type="entry name" value="Pili subunits"/>
    <property type="match status" value="1"/>
</dbReference>